<organism evidence="2 4">
    <name type="scientific">Mucilaginibacter rubeus</name>
    <dbReference type="NCBI Taxonomy" id="2027860"/>
    <lineage>
        <taxon>Bacteria</taxon>
        <taxon>Pseudomonadati</taxon>
        <taxon>Bacteroidota</taxon>
        <taxon>Sphingobacteriia</taxon>
        <taxon>Sphingobacteriales</taxon>
        <taxon>Sphingobacteriaceae</taxon>
        <taxon>Mucilaginibacter</taxon>
    </lineage>
</organism>
<dbReference type="EMBL" id="CP043451">
    <property type="protein sequence ID" value="QEM03121.1"/>
    <property type="molecule type" value="Genomic_DNA"/>
</dbReference>
<dbReference type="AlphaFoldDB" id="A0AAE6JCW8"/>
<dbReference type="Pfam" id="PF13715">
    <property type="entry name" value="CarbopepD_reg_2"/>
    <property type="match status" value="1"/>
</dbReference>
<protein>
    <submittedName>
        <fullName evidence="3">Carboxypeptidase-like regulatory domain-containing protein</fullName>
    </submittedName>
</protein>
<evidence type="ECO:0000256" key="1">
    <source>
        <dbReference type="SAM" id="MobiDB-lite"/>
    </source>
</evidence>
<reference evidence="2 4" key="1">
    <citation type="submission" date="2019-08" db="EMBL/GenBank/DDBJ databases">
        <title>Comparative genome analysis confer to the adaptation heavy metal polluted environment.</title>
        <authorList>
            <person name="Li Y."/>
        </authorList>
    </citation>
    <scope>NUCLEOTIDE SEQUENCE [LARGE SCALE GENOMIC DNA]</scope>
    <source>
        <strain evidence="2 4">P2</strain>
    </source>
</reference>
<feature type="region of interest" description="Disordered" evidence="1">
    <location>
        <begin position="245"/>
        <end position="265"/>
    </location>
</feature>
<gene>
    <name evidence="2" type="ORF">DIU31_006140</name>
    <name evidence="3" type="ORF">J3L21_21565</name>
</gene>
<reference evidence="3 5" key="2">
    <citation type="submission" date="2021-03" db="EMBL/GenBank/DDBJ databases">
        <title>Mucilaginibacter strains isolated from gold and copper mining confer multi heavy-metal resistance.</title>
        <authorList>
            <person name="Li Y."/>
        </authorList>
    </citation>
    <scope>NUCLEOTIDE SEQUENCE [LARGE SCALE GENOMIC DNA]</scope>
    <source>
        <strain evidence="3 5">P2-4</strain>
    </source>
</reference>
<dbReference type="Proteomes" id="UP000663940">
    <property type="component" value="Chromosome"/>
</dbReference>
<proteinExistence type="predicted"/>
<dbReference type="SUPFAM" id="SSF49464">
    <property type="entry name" value="Carboxypeptidase regulatory domain-like"/>
    <property type="match status" value="1"/>
</dbReference>
<name>A0AAE6JCW8_9SPHI</name>
<dbReference type="EMBL" id="CP071880">
    <property type="protein sequence ID" value="QTE48126.1"/>
    <property type="molecule type" value="Genomic_DNA"/>
</dbReference>
<evidence type="ECO:0000313" key="4">
    <source>
        <dbReference type="Proteomes" id="UP000250557"/>
    </source>
</evidence>
<sequence length="265" mass="29529">MICLGIERAVAQGMSGSVSHNNSPLSGAIIRNTETNKIAISDIDGKFQITAFKGDTLVTSFVGYKSDTLILQNQTSLSVYLQPATQSLTEVVIKGNRLDPLVIFRKNQQDYKQIYRIGDNSRLFNVGGGLGRVGVGISIDALYSTFSKEGKDARRLQRVLLNDYHNSVVDNRFTRSLVSKVTGYKGQQLEDFMMDNRPSYEFVQASTEYDIIAYIKRKIGGIALQSDNPSATKTEEKGFKIKFKMPNIQPNNRPTGTNFTPRIRP</sequence>
<evidence type="ECO:0000313" key="3">
    <source>
        <dbReference type="EMBL" id="QTE48126.1"/>
    </source>
</evidence>
<dbReference type="Proteomes" id="UP000250557">
    <property type="component" value="Chromosome"/>
</dbReference>
<dbReference type="InterPro" id="IPR008969">
    <property type="entry name" value="CarboxyPept-like_regulatory"/>
</dbReference>
<keyword evidence="5" id="KW-1185">Reference proteome</keyword>
<evidence type="ECO:0000313" key="2">
    <source>
        <dbReference type="EMBL" id="QEM03121.1"/>
    </source>
</evidence>
<evidence type="ECO:0000313" key="5">
    <source>
        <dbReference type="Proteomes" id="UP000663940"/>
    </source>
</evidence>
<dbReference type="RefSeq" id="WP_112656857.1">
    <property type="nucleotide sequence ID" value="NZ_CP043451.1"/>
</dbReference>
<accession>A0AAE6JCW8</accession>
<feature type="compositionally biased region" description="Polar residues" evidence="1">
    <location>
        <begin position="248"/>
        <end position="265"/>
    </location>
</feature>